<dbReference type="InterPro" id="IPR006674">
    <property type="entry name" value="HD_domain"/>
</dbReference>
<dbReference type="Proteomes" id="UP000663720">
    <property type="component" value="Chromosome"/>
</dbReference>
<dbReference type="CDD" id="cd00077">
    <property type="entry name" value="HDc"/>
    <property type="match status" value="1"/>
</dbReference>
<dbReference type="RefSeq" id="WP_207688262.1">
    <property type="nucleotide sequence ID" value="NZ_CP061799.1"/>
</dbReference>
<proteinExistence type="predicted"/>
<keyword evidence="3" id="KW-1185">Reference proteome</keyword>
<dbReference type="InterPro" id="IPR003607">
    <property type="entry name" value="HD/PDEase_dom"/>
</dbReference>
<dbReference type="SUPFAM" id="SSF109604">
    <property type="entry name" value="HD-domain/PDEase-like"/>
    <property type="match status" value="1"/>
</dbReference>
<reference evidence="2" key="1">
    <citation type="journal article" date="2021" name="Microb. Physiol.">
        <title>Proteogenomic Insights into the Physiology of Marine, Sulfate-Reducing, Filamentous Desulfonema limicola and Desulfonema magnum.</title>
        <authorList>
            <person name="Schnaars V."/>
            <person name="Wohlbrand L."/>
            <person name="Scheve S."/>
            <person name="Hinrichs C."/>
            <person name="Reinhardt R."/>
            <person name="Rabus R."/>
        </authorList>
    </citation>
    <scope>NUCLEOTIDE SEQUENCE</scope>
    <source>
        <strain evidence="2">5ac10</strain>
    </source>
</reference>
<gene>
    <name evidence="2" type="ORF">dnl_46920</name>
</gene>
<organism evidence="2 3">
    <name type="scientific">Desulfonema limicola</name>
    <dbReference type="NCBI Taxonomy" id="45656"/>
    <lineage>
        <taxon>Bacteria</taxon>
        <taxon>Pseudomonadati</taxon>
        <taxon>Thermodesulfobacteriota</taxon>
        <taxon>Desulfobacteria</taxon>
        <taxon>Desulfobacterales</taxon>
        <taxon>Desulfococcaceae</taxon>
        <taxon>Desulfonema</taxon>
    </lineage>
</organism>
<dbReference type="Gene3D" id="1.10.3210.10">
    <property type="entry name" value="Hypothetical protein af1432"/>
    <property type="match status" value="1"/>
</dbReference>
<evidence type="ECO:0000313" key="3">
    <source>
        <dbReference type="Proteomes" id="UP000663720"/>
    </source>
</evidence>
<evidence type="ECO:0000259" key="1">
    <source>
        <dbReference type="Pfam" id="PF01966"/>
    </source>
</evidence>
<dbReference type="EMBL" id="CP061799">
    <property type="protein sequence ID" value="QTA82318.1"/>
    <property type="molecule type" value="Genomic_DNA"/>
</dbReference>
<dbReference type="AlphaFoldDB" id="A0A975GIV3"/>
<protein>
    <submittedName>
        <fullName evidence="2">HD domain-containing protein</fullName>
    </submittedName>
</protein>
<accession>A0A975GIV3</accession>
<dbReference type="Pfam" id="PF01966">
    <property type="entry name" value="HD"/>
    <property type="match status" value="1"/>
</dbReference>
<sequence>MKQQDIKALKIWFSDYVSRYLKNNLEYDYAIKLKKDHTERVCKNIIQLGKDLNLSEQDMLLAETIALFHDLGRFRQYAEYGTFKDADSENHAKLSVKELVLNKVLANCSSAERKTVVKAVAWHNALALPKDIDEKDLFFMKLIRDADKLDIWGVFAALYKDKKHNSIVELGLPDIPVCSEKAIDSFTQKHMVRLEDIKTLNDFKLLQLSWIYDINFKESLVIANQRKDLDIISDSLPRSEKLDRAVQAARKYLLTSIPLRN</sequence>
<dbReference type="KEGG" id="dli:dnl_46920"/>
<feature type="domain" description="HD" evidence="1">
    <location>
        <begin position="36"/>
        <end position="130"/>
    </location>
</feature>
<name>A0A975GIV3_9BACT</name>
<evidence type="ECO:0000313" key="2">
    <source>
        <dbReference type="EMBL" id="QTA82318.1"/>
    </source>
</evidence>